<gene>
    <name evidence="7" type="ORF">SAMN05216354_0997</name>
</gene>
<evidence type="ECO:0000259" key="5">
    <source>
        <dbReference type="Pfam" id="PF02558"/>
    </source>
</evidence>
<dbReference type="Gene3D" id="1.10.1040.10">
    <property type="entry name" value="N-(1-d-carboxylethyl)-l-norvaline Dehydrogenase, domain 2"/>
    <property type="match status" value="1"/>
</dbReference>
<dbReference type="Pfam" id="PF04991">
    <property type="entry name" value="LicD"/>
    <property type="match status" value="1"/>
</dbReference>
<comment type="pathway">
    <text evidence="1">Cofactor biosynthesis; (R)-pantothenate biosynthesis; (R)-pantoate from 3-methyl-2-oxobutanoate: step 2/2.</text>
</comment>
<dbReference type="EMBL" id="FNUV01000002">
    <property type="protein sequence ID" value="SEF60725.1"/>
    <property type="molecule type" value="Genomic_DNA"/>
</dbReference>
<dbReference type="InterPro" id="IPR003421">
    <property type="entry name" value="Opine_DH"/>
</dbReference>
<evidence type="ECO:0000313" key="8">
    <source>
        <dbReference type="Proteomes" id="UP000236735"/>
    </source>
</evidence>
<evidence type="ECO:0000256" key="1">
    <source>
        <dbReference type="ARBA" id="ARBA00004994"/>
    </source>
</evidence>
<name>A0A1H5TD14_XYLRU</name>
<protein>
    <recommendedName>
        <fullName evidence="2">2-dehydropantoate 2-reductase</fullName>
    </recommendedName>
</protein>
<reference evidence="7 8" key="1">
    <citation type="submission" date="2016-10" db="EMBL/GenBank/DDBJ databases">
        <authorList>
            <person name="de Groot N.N."/>
        </authorList>
    </citation>
    <scope>NUCLEOTIDE SEQUENCE [LARGE SCALE GENOMIC DNA]</scope>
    <source>
        <strain evidence="7 8">AR32</strain>
    </source>
</reference>
<dbReference type="GO" id="GO:0008677">
    <property type="term" value="F:2-dehydropantoate 2-reductase activity"/>
    <property type="evidence" value="ECO:0007669"/>
    <property type="project" value="UniProtKB-EC"/>
</dbReference>
<dbReference type="InterPro" id="IPR051729">
    <property type="entry name" value="Opine/Lysopine_DH"/>
</dbReference>
<dbReference type="InterPro" id="IPR013328">
    <property type="entry name" value="6PGD_dom2"/>
</dbReference>
<feature type="domain" description="LicD/FKTN/FKRP nucleotidyltransferase" evidence="6">
    <location>
        <begin position="361"/>
        <end position="483"/>
    </location>
</feature>
<evidence type="ECO:0000256" key="3">
    <source>
        <dbReference type="ARBA" id="ARBA00048793"/>
    </source>
</evidence>
<dbReference type="SUPFAM" id="SSF48179">
    <property type="entry name" value="6-phosphogluconate dehydrogenase C-terminal domain-like"/>
    <property type="match status" value="1"/>
</dbReference>
<dbReference type="PANTHER" id="PTHR38015">
    <property type="entry name" value="BLR6086 PROTEIN"/>
    <property type="match status" value="1"/>
</dbReference>
<dbReference type="RefSeq" id="WP_103915315.1">
    <property type="nucleotide sequence ID" value="NZ_FNUV01000002.1"/>
</dbReference>
<proteinExistence type="predicted"/>
<dbReference type="InterPro" id="IPR013332">
    <property type="entry name" value="KPR_N"/>
</dbReference>
<organism evidence="7 8">
    <name type="scientific">Xylanibacter ruminicola</name>
    <name type="common">Prevotella ruminicola</name>
    <dbReference type="NCBI Taxonomy" id="839"/>
    <lineage>
        <taxon>Bacteria</taxon>
        <taxon>Pseudomonadati</taxon>
        <taxon>Bacteroidota</taxon>
        <taxon>Bacteroidia</taxon>
        <taxon>Bacteroidales</taxon>
        <taxon>Prevotellaceae</taxon>
        <taxon>Xylanibacter</taxon>
    </lineage>
</organism>
<comment type="catalytic activity">
    <reaction evidence="3">
        <text>(R)-pantoate + NADP(+) = 2-dehydropantoate + NADPH + H(+)</text>
        <dbReference type="Rhea" id="RHEA:16233"/>
        <dbReference type="ChEBI" id="CHEBI:11561"/>
        <dbReference type="ChEBI" id="CHEBI:15378"/>
        <dbReference type="ChEBI" id="CHEBI:15980"/>
        <dbReference type="ChEBI" id="CHEBI:57783"/>
        <dbReference type="ChEBI" id="CHEBI:58349"/>
        <dbReference type="EC" id="1.1.1.169"/>
    </reaction>
</comment>
<dbReference type="InterPro" id="IPR008927">
    <property type="entry name" value="6-PGluconate_DH-like_C_sf"/>
</dbReference>
<evidence type="ECO:0000259" key="6">
    <source>
        <dbReference type="Pfam" id="PF04991"/>
    </source>
</evidence>
<sequence length="591" mass="68273">MKTNVCICGGGNLGHVVTGFLAAHDNCEVSLLTRHPERWQKQLSINTPEGIHLQGSVSHISANPAEVIPEADIVLLCLPGFSIREELQLICPFLSTKTAVGSIVSSTGFFFEAKATLPAKTPLFGFQRVPFIARTTEYGRSATLLGYKPTLHVAIEQTEEKESLRALIEQLLSTPTVLMESFYEVSLTNSNPILHPSRLYTMWKGWHEGVIYPEPSLFYEEWTDEASQLLIDMDREFFKLLDVLPVRKGSIPTILDYYESTDAPSLTRKLQSIEAFKGIHSPMKQVEGGYIPDFDSRYFTEDFPYGLYIIQKLAREYHINTPIIDKVMAWGLRTRFNLEGSLLRRQQMRMLEILLEVDKICKKHHIRYWLSSGTLIGAMRHNGYIPWDDDLDIEMLRSDYVRLMEVLPKELPNWLALQNSDTDPNYFYFYAKVRDRRSRMLEQNGYDRLWQEQGIYIDIFPMEQHPIWLHKLTEKTVGHMYKIWRTSTNDKKAIRSVRRIFNINNKVLFPILRLICKILPGKVITSGMGIPFHNPRYIDEIFPLTTHEFEGHLLPVPGNADAHLRHIFGDYMQLPDLNKLTLHVGKLEFLD</sequence>
<dbReference type="Gene3D" id="3.40.50.720">
    <property type="entry name" value="NAD(P)-binding Rossmann-like Domain"/>
    <property type="match status" value="1"/>
</dbReference>
<dbReference type="InterPro" id="IPR036291">
    <property type="entry name" value="NAD(P)-bd_dom_sf"/>
</dbReference>
<feature type="domain" description="Ketopantoate reductase N-terminal" evidence="5">
    <location>
        <begin position="5"/>
        <end position="103"/>
    </location>
</feature>
<dbReference type="Pfam" id="PF02558">
    <property type="entry name" value="ApbA"/>
    <property type="match status" value="1"/>
</dbReference>
<dbReference type="PANTHER" id="PTHR38015:SF1">
    <property type="entry name" value="OPINE DEHYDROGENASE DOMAIN-CONTAINING PROTEIN"/>
    <property type="match status" value="1"/>
</dbReference>
<evidence type="ECO:0000259" key="4">
    <source>
        <dbReference type="Pfam" id="PF02317"/>
    </source>
</evidence>
<dbReference type="SUPFAM" id="SSF51735">
    <property type="entry name" value="NAD(P)-binding Rossmann-fold domains"/>
    <property type="match status" value="1"/>
</dbReference>
<evidence type="ECO:0000313" key="7">
    <source>
        <dbReference type="EMBL" id="SEF60725.1"/>
    </source>
</evidence>
<accession>A0A1H5TD14</accession>
<feature type="domain" description="Opine dehydrogenase" evidence="4">
    <location>
        <begin position="180"/>
        <end position="330"/>
    </location>
</feature>
<dbReference type="Proteomes" id="UP000236735">
    <property type="component" value="Unassembled WGS sequence"/>
</dbReference>
<dbReference type="Pfam" id="PF02317">
    <property type="entry name" value="Octopine_DH"/>
    <property type="match status" value="1"/>
</dbReference>
<evidence type="ECO:0000256" key="2">
    <source>
        <dbReference type="ARBA" id="ARBA00019465"/>
    </source>
</evidence>
<dbReference type="AlphaFoldDB" id="A0A1H5TD14"/>
<dbReference type="InterPro" id="IPR007074">
    <property type="entry name" value="LicD/FKTN/FKRP_NTP_transf"/>
</dbReference>
<dbReference type="GO" id="GO:0009100">
    <property type="term" value="P:glycoprotein metabolic process"/>
    <property type="evidence" value="ECO:0007669"/>
    <property type="project" value="UniProtKB-ARBA"/>
</dbReference>